<organism evidence="4 5">
    <name type="scientific">Cellulomonas aerilata</name>
    <dbReference type="NCBI Taxonomy" id="515326"/>
    <lineage>
        <taxon>Bacteria</taxon>
        <taxon>Bacillati</taxon>
        <taxon>Actinomycetota</taxon>
        <taxon>Actinomycetes</taxon>
        <taxon>Micrococcales</taxon>
        <taxon>Cellulomonadaceae</taxon>
        <taxon>Cellulomonas</taxon>
    </lineage>
</organism>
<evidence type="ECO:0000259" key="3">
    <source>
        <dbReference type="Pfam" id="PF09990"/>
    </source>
</evidence>
<feature type="transmembrane region" description="Helical" evidence="2">
    <location>
        <begin position="132"/>
        <end position="149"/>
    </location>
</feature>
<dbReference type="RefSeq" id="WP_222595838.1">
    <property type="nucleotide sequence ID" value="NZ_BAAARM010000002.1"/>
</dbReference>
<comment type="caution">
    <text evidence="4">The sequence shown here is derived from an EMBL/GenBank/DDBJ whole genome shotgun (WGS) entry which is preliminary data.</text>
</comment>
<protein>
    <recommendedName>
        <fullName evidence="3">DUF2231 domain-containing protein</fullName>
    </recommendedName>
</protein>
<dbReference type="Proteomes" id="UP000321181">
    <property type="component" value="Unassembled WGS sequence"/>
</dbReference>
<proteinExistence type="predicted"/>
<feature type="region of interest" description="Disordered" evidence="1">
    <location>
        <begin position="236"/>
        <end position="261"/>
    </location>
</feature>
<feature type="domain" description="DUF2231" evidence="3">
    <location>
        <begin position="64"/>
        <end position="189"/>
    </location>
</feature>
<evidence type="ECO:0000256" key="1">
    <source>
        <dbReference type="SAM" id="MobiDB-lite"/>
    </source>
</evidence>
<feature type="transmembrane region" description="Helical" evidence="2">
    <location>
        <begin position="161"/>
        <end position="179"/>
    </location>
</feature>
<evidence type="ECO:0000313" key="5">
    <source>
        <dbReference type="Proteomes" id="UP000321181"/>
    </source>
</evidence>
<keyword evidence="2" id="KW-1133">Transmembrane helix</keyword>
<reference evidence="4 5" key="1">
    <citation type="submission" date="2019-07" db="EMBL/GenBank/DDBJ databases">
        <title>Whole genome shotgun sequence of Cellulomonas aerilata NBRC 106308.</title>
        <authorList>
            <person name="Hosoyama A."/>
            <person name="Uohara A."/>
            <person name="Ohji S."/>
            <person name="Ichikawa N."/>
        </authorList>
    </citation>
    <scope>NUCLEOTIDE SEQUENCE [LARGE SCALE GENOMIC DNA]</scope>
    <source>
        <strain evidence="4 5">NBRC 106308</strain>
    </source>
</reference>
<keyword evidence="2" id="KW-0812">Transmembrane</keyword>
<evidence type="ECO:0000313" key="4">
    <source>
        <dbReference type="EMBL" id="GEO33502.1"/>
    </source>
</evidence>
<dbReference type="AlphaFoldDB" id="A0A512DAJ5"/>
<accession>A0A512DAJ5</accession>
<gene>
    <name evidence="4" type="ORF">CAE01nite_12270</name>
</gene>
<evidence type="ECO:0000256" key="2">
    <source>
        <dbReference type="SAM" id="Phobius"/>
    </source>
</evidence>
<keyword evidence="2" id="KW-0472">Membrane</keyword>
<dbReference type="Pfam" id="PF09990">
    <property type="entry name" value="DUF2231"/>
    <property type="match status" value="1"/>
</dbReference>
<sequence length="261" mass="26062">MATYGTTSTPEAGDAGSRPAMVEAMLRLEHAEALDRWVDRLAPAAAALVRDQKVADLLHGRAAGHAAHPVLTDVPIGTWTSAFLLDLIGGRRSRPAARRLIGAGILAAVPTAVTGLAEWAATSDQPSRRVGVVHAAANTVGLVLYTASYRARGRGHHLRGVVLSLAGLGVVGGSGYLGAHLSLARKVATRDPAFAAQVPLPDEVAAGIGTTTGAATGTATGTGTGTASLAQAAGLAPTGTTADDGGTGRHVGGTEDPTAAI</sequence>
<dbReference type="EMBL" id="BJYY01000010">
    <property type="protein sequence ID" value="GEO33502.1"/>
    <property type="molecule type" value="Genomic_DNA"/>
</dbReference>
<keyword evidence="5" id="KW-1185">Reference proteome</keyword>
<feature type="transmembrane region" description="Helical" evidence="2">
    <location>
        <begin position="100"/>
        <end position="120"/>
    </location>
</feature>
<name>A0A512DAJ5_9CELL</name>
<dbReference type="InterPro" id="IPR019251">
    <property type="entry name" value="DUF2231_TM"/>
</dbReference>